<accession>E9E8I4</accession>
<dbReference type="Gene3D" id="3.40.50.200">
    <property type="entry name" value="Peptidase S8/S53 domain"/>
    <property type="match status" value="1"/>
</dbReference>
<dbReference type="Proteomes" id="UP000002499">
    <property type="component" value="Unassembled WGS sequence"/>
</dbReference>
<dbReference type="OrthoDB" id="5093543at2759"/>
<dbReference type="AlphaFoldDB" id="E9E8I4"/>
<evidence type="ECO:0000313" key="2">
    <source>
        <dbReference type="EMBL" id="EFY87815.1"/>
    </source>
</evidence>
<keyword evidence="3" id="KW-1185">Reference proteome</keyword>
<proteinExistence type="predicted"/>
<dbReference type="GO" id="GO:0004252">
    <property type="term" value="F:serine-type endopeptidase activity"/>
    <property type="evidence" value="ECO:0007669"/>
    <property type="project" value="InterPro"/>
</dbReference>
<evidence type="ECO:0000313" key="3">
    <source>
        <dbReference type="Proteomes" id="UP000002499"/>
    </source>
</evidence>
<name>E9E8I4_METAQ</name>
<sequence length="558" mass="62143">MTRDLAETNDIGETPLDFSIGRRLLETTKLLCESVDLHKAQAAIRCLGLRRGNYVHYAIRQDARIALYLANKADEATLREQDIIMACLYELGRGASQVPQLTPEYDLDLTDFSERHINFNLSGLEHPASKEAYLDRLSRHLRFESVLKQVVLPQITVESSADPGQERSRSQPPSAFTPYVHPGDKQPFHVVALTLQSYSAGYGDKGSEGSSRSFPSHSDASIEEALQGFDVEIWDWKRMAAQQLERVKLFVKEVGGTGEFPARELIQANNSQGLEDHDLLMAYLEFFKKAIEEQTNNQVKVYYGVDKLDIRYPFEMKSIEGDVQALVASIRSAVDACLWPTHLLGGSEIPWYDCMANFSSLLRKTPSPQMTGRVKIAIIDDGIDAMWDGFDGKIASGEMFAKSMTDLVNPYYTSSSNHGIYMAMLICKICPEAIRWATSCGVHIISMGWAMQPFPKAVQEAARLGILVFCSTSDHGSTTTDAYFPRDFETVSRCFYSHGRADALRPLREAEHAPLLPKDVAGQKVCAYAASPRPPIRAGSRAFQGRRQSQGGAFLCRA</sequence>
<dbReference type="GO" id="GO:0006508">
    <property type="term" value="P:proteolysis"/>
    <property type="evidence" value="ECO:0007669"/>
    <property type="project" value="InterPro"/>
</dbReference>
<dbReference type="InParanoid" id="E9E8I4"/>
<dbReference type="SUPFAM" id="SSF52743">
    <property type="entry name" value="Subtilisin-like"/>
    <property type="match status" value="1"/>
</dbReference>
<dbReference type="eggNOG" id="ENOG502S098">
    <property type="taxonomic scope" value="Eukaryota"/>
</dbReference>
<evidence type="ECO:0000256" key="1">
    <source>
        <dbReference type="SAM" id="MobiDB-lite"/>
    </source>
</evidence>
<dbReference type="EMBL" id="GL698521">
    <property type="protein sequence ID" value="EFY87815.1"/>
    <property type="molecule type" value="Genomic_DNA"/>
</dbReference>
<reference evidence="2 3" key="1">
    <citation type="journal article" date="2011" name="PLoS Genet.">
        <title>Genome sequencing and comparative transcriptomics of the model entomopathogenic fungi Metarhizium anisopliae and M. acridum.</title>
        <authorList>
            <person name="Gao Q."/>
            <person name="Jin K."/>
            <person name="Ying S.H."/>
            <person name="Zhang Y."/>
            <person name="Xiao G."/>
            <person name="Shang Y."/>
            <person name="Duan Z."/>
            <person name="Hu X."/>
            <person name="Xie X.Q."/>
            <person name="Zhou G."/>
            <person name="Peng G."/>
            <person name="Luo Z."/>
            <person name="Huang W."/>
            <person name="Wang B."/>
            <person name="Fang W."/>
            <person name="Wang S."/>
            <person name="Zhong Y."/>
            <person name="Ma L.J."/>
            <person name="St Leger R.J."/>
            <person name="Zhao G.P."/>
            <person name="Pei Y."/>
            <person name="Feng M.G."/>
            <person name="Xia Y."/>
            <person name="Wang C."/>
        </authorList>
    </citation>
    <scope>NUCLEOTIDE SEQUENCE [LARGE SCALE GENOMIC DNA]</scope>
    <source>
        <strain evidence="2 3">CQMa 102</strain>
    </source>
</reference>
<protein>
    <submittedName>
        <fullName evidence="2">Uncharacterized protein</fullName>
    </submittedName>
</protein>
<dbReference type="HOGENOM" id="CLU_488403_0_0_1"/>
<feature type="region of interest" description="Disordered" evidence="1">
    <location>
        <begin position="158"/>
        <end position="180"/>
    </location>
</feature>
<gene>
    <name evidence="2" type="ORF">MAC_06182</name>
</gene>
<dbReference type="InterPro" id="IPR036852">
    <property type="entry name" value="Peptidase_S8/S53_dom_sf"/>
</dbReference>
<organism evidence="3">
    <name type="scientific">Metarhizium acridum (strain CQMa 102)</name>
    <dbReference type="NCBI Taxonomy" id="655827"/>
    <lineage>
        <taxon>Eukaryota</taxon>
        <taxon>Fungi</taxon>
        <taxon>Dikarya</taxon>
        <taxon>Ascomycota</taxon>
        <taxon>Pezizomycotina</taxon>
        <taxon>Sordariomycetes</taxon>
        <taxon>Hypocreomycetidae</taxon>
        <taxon>Hypocreales</taxon>
        <taxon>Clavicipitaceae</taxon>
        <taxon>Metarhizium</taxon>
    </lineage>
</organism>